<accession>A0A6V7NU77</accession>
<evidence type="ECO:0000313" key="1">
    <source>
        <dbReference type="EMBL" id="CAD1822160.1"/>
    </source>
</evidence>
<proteinExistence type="predicted"/>
<dbReference type="AlphaFoldDB" id="A0A6V7NU77"/>
<protein>
    <submittedName>
        <fullName evidence="1">Uncharacterized protein</fullName>
    </submittedName>
</protein>
<organism evidence="1">
    <name type="scientific">Ananas comosus var. bracteatus</name>
    <name type="common">red pineapple</name>
    <dbReference type="NCBI Taxonomy" id="296719"/>
    <lineage>
        <taxon>Eukaryota</taxon>
        <taxon>Viridiplantae</taxon>
        <taxon>Streptophyta</taxon>
        <taxon>Embryophyta</taxon>
        <taxon>Tracheophyta</taxon>
        <taxon>Spermatophyta</taxon>
        <taxon>Magnoliopsida</taxon>
        <taxon>Liliopsida</taxon>
        <taxon>Poales</taxon>
        <taxon>Bromeliaceae</taxon>
        <taxon>Bromelioideae</taxon>
        <taxon>Ananas</taxon>
    </lineage>
</organism>
<sequence length="176" mass="19470">MSHPTVHLLNVTIFPAVTNGQDVSNLLVKQIKVMSKPREIGDGLAVLQLQKWHWLPFQLEISEFSEAFISPTRQLLLLLSHQFEAMLLSLTPGRFSLEAQESCSSEFSEGNTSTKQPSETNSYTVSSDRFQFSAFECCPVISGVKSLAWGHCGDAYSQVEESGFSELLIVQAITAL</sequence>
<reference evidence="1" key="1">
    <citation type="submission" date="2020-07" db="EMBL/GenBank/DDBJ databases">
        <authorList>
            <person name="Lin J."/>
        </authorList>
    </citation>
    <scope>NUCLEOTIDE SEQUENCE</scope>
</reference>
<dbReference type="EMBL" id="LR862142">
    <property type="protein sequence ID" value="CAD1822160.1"/>
    <property type="molecule type" value="Genomic_DNA"/>
</dbReference>
<gene>
    <name evidence="1" type="ORF">CB5_LOCUS5371</name>
</gene>
<name>A0A6V7NU77_ANACO</name>